<dbReference type="PANTHER" id="PTHR34222">
    <property type="entry name" value="GAG_PRE-INTEGRS DOMAIN-CONTAINING PROTEIN"/>
    <property type="match status" value="1"/>
</dbReference>
<evidence type="ECO:0000313" key="1">
    <source>
        <dbReference type="EMBL" id="KAG8371537.1"/>
    </source>
</evidence>
<keyword evidence="2" id="KW-1185">Reference proteome</keyword>
<dbReference type="PANTHER" id="PTHR34222:SF43">
    <property type="entry name" value="RETROTRANSPOSON GAG DOMAIN-CONTAINING PROTEIN"/>
    <property type="match status" value="1"/>
</dbReference>
<organism evidence="1 2">
    <name type="scientific">Buddleja alternifolia</name>
    <dbReference type="NCBI Taxonomy" id="168488"/>
    <lineage>
        <taxon>Eukaryota</taxon>
        <taxon>Viridiplantae</taxon>
        <taxon>Streptophyta</taxon>
        <taxon>Embryophyta</taxon>
        <taxon>Tracheophyta</taxon>
        <taxon>Spermatophyta</taxon>
        <taxon>Magnoliopsida</taxon>
        <taxon>eudicotyledons</taxon>
        <taxon>Gunneridae</taxon>
        <taxon>Pentapetalae</taxon>
        <taxon>asterids</taxon>
        <taxon>lamiids</taxon>
        <taxon>Lamiales</taxon>
        <taxon>Scrophulariaceae</taxon>
        <taxon>Buddlejeae</taxon>
        <taxon>Buddleja</taxon>
    </lineage>
</organism>
<sequence>MDPRLIGNYIRFPTAKAVWDAIATTYFDGVDTWQVYDLKRKSLCLDGHDDRLDKIQVDVLQLQPSLPVEQAYAYVRQEDLRQTVMLAKEDNISNMAMISKAGQKPQHQHSLQMMAKGKPKTQVEEGGCTHCGNTKHTKDTCFKLHGYPDWLA</sequence>
<protein>
    <submittedName>
        <fullName evidence="1">Uncharacterized protein</fullName>
    </submittedName>
</protein>
<gene>
    <name evidence="1" type="ORF">BUALT_Bualt13G0098200</name>
</gene>
<dbReference type="Proteomes" id="UP000826271">
    <property type="component" value="Unassembled WGS sequence"/>
</dbReference>
<evidence type="ECO:0000313" key="2">
    <source>
        <dbReference type="Proteomes" id="UP000826271"/>
    </source>
</evidence>
<reference evidence="1" key="1">
    <citation type="submission" date="2019-10" db="EMBL/GenBank/DDBJ databases">
        <authorList>
            <person name="Zhang R."/>
            <person name="Pan Y."/>
            <person name="Wang J."/>
            <person name="Ma R."/>
            <person name="Yu S."/>
        </authorList>
    </citation>
    <scope>NUCLEOTIDE SEQUENCE</scope>
    <source>
        <strain evidence="1">LA-IB0</strain>
        <tissue evidence="1">Leaf</tissue>
    </source>
</reference>
<proteinExistence type="predicted"/>
<dbReference type="AlphaFoldDB" id="A0AAV6WV76"/>
<dbReference type="EMBL" id="WHWC01000013">
    <property type="protein sequence ID" value="KAG8371537.1"/>
    <property type="molecule type" value="Genomic_DNA"/>
</dbReference>
<accession>A0AAV6WV76</accession>
<name>A0AAV6WV76_9LAMI</name>
<comment type="caution">
    <text evidence="1">The sequence shown here is derived from an EMBL/GenBank/DDBJ whole genome shotgun (WGS) entry which is preliminary data.</text>
</comment>